<dbReference type="InterPro" id="IPR029033">
    <property type="entry name" value="His_PPase_superfam"/>
</dbReference>
<keyword evidence="2" id="KW-0325">Glycoprotein</keyword>
<dbReference type="Proteomes" id="UP000243515">
    <property type="component" value="Unassembled WGS sequence"/>
</dbReference>
<feature type="active site" description="Nucleophile" evidence="3">
    <location>
        <position position="57"/>
    </location>
</feature>
<dbReference type="PANTHER" id="PTHR20963:SF43">
    <property type="entry name" value="PUTATIVE (AFU_ORTHOLOGUE AFUA_7G01240)-RELATED"/>
    <property type="match status" value="1"/>
</dbReference>
<dbReference type="InterPro" id="IPR000560">
    <property type="entry name" value="His_Pase_clade-2"/>
</dbReference>
<dbReference type="AlphaFoldDB" id="A0A232M3J2"/>
<feature type="disulfide bond" evidence="4">
    <location>
        <begin position="46"/>
        <end position="410"/>
    </location>
</feature>
<dbReference type="Gene3D" id="3.40.50.1240">
    <property type="entry name" value="Phosphoglycerate mutase-like"/>
    <property type="match status" value="1"/>
</dbReference>
<dbReference type="PIRSF" id="PIRSF000894">
    <property type="entry name" value="Acid_phosphatase"/>
    <property type="match status" value="1"/>
</dbReference>
<evidence type="ECO:0000313" key="5">
    <source>
        <dbReference type="EMBL" id="OXV10963.1"/>
    </source>
</evidence>
<evidence type="ECO:0000256" key="1">
    <source>
        <dbReference type="ARBA" id="ARBA00022801"/>
    </source>
</evidence>
<sequence>MLALGALEPTAATGASGFDYTTSWGSLSPYKDAEGFNLPKGYPQGCELSQVHILHRHAQRYPTSSPLDGIGMVNFAGKVANYSKAHPNTAVGKGELGFLSTWAYMLSRDLLLTIGASTEATAGATFWTNYGRLLYRSGPGVAGWNQSLNVYPNGTARPTPVFRTTSQARILESARWWLSGFFGNTGANSSYDQYNLVIIPEIEPFNNTLASYDSCPGDENEGNKDVVTFVNKYTQAAIARLGALLPSDFNLTASDILAMQNLCAYEYAALGASAFCSLFTEQEWEDFEYHIDLQFYGDYGFGSPAGRAQGIGYVLELAARLNAQLITSSDTSINYTYDNNVAQFPLHQPFYMDMTHDDIIVSVLTALGLDYFKYGPNGLPGTVDHAPKRSFDLNHIAPFGARLYTEVWTCPNSVSLDNLAPVIYQNPNVSSTSNSTSYIRFVLNGAPLPMDGLLGCENSANGFCPVRNFTSGIPSLKGDAMYQYTCFGNVTTGHQVGDGHP</sequence>
<evidence type="ECO:0000256" key="2">
    <source>
        <dbReference type="ARBA" id="ARBA00023180"/>
    </source>
</evidence>
<dbReference type="EMBL" id="NPHW01002678">
    <property type="protein sequence ID" value="OXV10963.1"/>
    <property type="molecule type" value="Genomic_DNA"/>
</dbReference>
<dbReference type="FunFam" id="3.40.50.1240:FF:000045">
    <property type="entry name" value="Extracellular phytase, putative"/>
    <property type="match status" value="1"/>
</dbReference>
<keyword evidence="4" id="KW-1015">Disulfide bond</keyword>
<dbReference type="GO" id="GO:0003993">
    <property type="term" value="F:acid phosphatase activity"/>
    <property type="evidence" value="ECO:0007669"/>
    <property type="project" value="TreeGrafter"/>
</dbReference>
<evidence type="ECO:0000256" key="4">
    <source>
        <dbReference type="PIRSR" id="PIRSR000894-2"/>
    </source>
</evidence>
<comment type="caution">
    <text evidence="5">The sequence shown here is derived from an EMBL/GenBank/DDBJ whole genome shotgun (WGS) entry which is preliminary data.</text>
</comment>
<name>A0A232M3J2_9EURO</name>
<dbReference type="OrthoDB" id="6509975at2759"/>
<proteinExistence type="predicted"/>
<evidence type="ECO:0000256" key="3">
    <source>
        <dbReference type="PIRSR" id="PIRSR000894-1"/>
    </source>
</evidence>
<evidence type="ECO:0008006" key="7">
    <source>
        <dbReference type="Google" id="ProtNLM"/>
    </source>
</evidence>
<dbReference type="SUPFAM" id="SSF53254">
    <property type="entry name" value="Phosphoglycerate mutase-like"/>
    <property type="match status" value="1"/>
</dbReference>
<keyword evidence="6" id="KW-1185">Reference proteome</keyword>
<accession>A0A232M3J2</accession>
<reference evidence="5 6" key="1">
    <citation type="journal article" date="2015" name="Environ. Microbiol.">
        <title>Metagenome sequence of Elaphomyces granulatus from sporocarp tissue reveals Ascomycota ectomycorrhizal fingerprints of genome expansion and a Proteobacteria-rich microbiome.</title>
        <authorList>
            <person name="Quandt C.A."/>
            <person name="Kohler A."/>
            <person name="Hesse C.N."/>
            <person name="Sharpton T.J."/>
            <person name="Martin F."/>
            <person name="Spatafora J.W."/>
        </authorList>
    </citation>
    <scope>NUCLEOTIDE SEQUENCE [LARGE SCALE GENOMIC DNA]</scope>
    <source>
        <strain evidence="5 6">OSC145934</strain>
    </source>
</reference>
<organism evidence="5 6">
    <name type="scientific">Elaphomyces granulatus</name>
    <dbReference type="NCBI Taxonomy" id="519963"/>
    <lineage>
        <taxon>Eukaryota</taxon>
        <taxon>Fungi</taxon>
        <taxon>Dikarya</taxon>
        <taxon>Ascomycota</taxon>
        <taxon>Pezizomycotina</taxon>
        <taxon>Eurotiomycetes</taxon>
        <taxon>Eurotiomycetidae</taxon>
        <taxon>Eurotiales</taxon>
        <taxon>Elaphomycetaceae</taxon>
        <taxon>Elaphomyces</taxon>
    </lineage>
</organism>
<feature type="disulfide bond" evidence="4">
    <location>
        <begin position="263"/>
        <end position="276"/>
    </location>
</feature>
<gene>
    <name evidence="5" type="ORF">Egran_01276</name>
</gene>
<dbReference type="InterPro" id="IPR016274">
    <property type="entry name" value="Histidine_acid_Pase_euk"/>
</dbReference>
<dbReference type="CDD" id="cd07061">
    <property type="entry name" value="HP_HAP_like"/>
    <property type="match status" value="1"/>
</dbReference>
<protein>
    <recommendedName>
        <fullName evidence="7">3-phytase</fullName>
    </recommendedName>
</protein>
<evidence type="ECO:0000313" key="6">
    <source>
        <dbReference type="Proteomes" id="UP000243515"/>
    </source>
</evidence>
<feature type="active site" description="Proton donor" evidence="3">
    <location>
        <position position="357"/>
    </location>
</feature>
<dbReference type="PANTHER" id="PTHR20963">
    <property type="entry name" value="MULTIPLE INOSITOL POLYPHOSPHATE PHOSPHATASE-RELATED"/>
    <property type="match status" value="1"/>
</dbReference>
<dbReference type="Pfam" id="PF00328">
    <property type="entry name" value="His_Phos_2"/>
    <property type="match status" value="1"/>
</dbReference>
<keyword evidence="1" id="KW-0378">Hydrolase</keyword>